<evidence type="ECO:0000259" key="11">
    <source>
        <dbReference type="Pfam" id="PF07731"/>
    </source>
</evidence>
<organism evidence="12">
    <name type="scientific">Fagus sylvatica</name>
    <name type="common">Beechnut</name>
    <dbReference type="NCBI Taxonomy" id="28930"/>
    <lineage>
        <taxon>Eukaryota</taxon>
        <taxon>Viridiplantae</taxon>
        <taxon>Streptophyta</taxon>
        <taxon>Embryophyta</taxon>
        <taxon>Tracheophyta</taxon>
        <taxon>Spermatophyta</taxon>
        <taxon>Magnoliopsida</taxon>
        <taxon>eudicotyledons</taxon>
        <taxon>Gunneridae</taxon>
        <taxon>Pentapetalae</taxon>
        <taxon>rosids</taxon>
        <taxon>fabids</taxon>
        <taxon>Fagales</taxon>
        <taxon>Fagaceae</taxon>
        <taxon>Fagus</taxon>
    </lineage>
</organism>
<evidence type="ECO:0000256" key="9">
    <source>
        <dbReference type="ARBA" id="ARBA00023180"/>
    </source>
</evidence>
<evidence type="ECO:0000256" key="3">
    <source>
        <dbReference type="ARBA" id="ARBA00010609"/>
    </source>
</evidence>
<evidence type="ECO:0000256" key="4">
    <source>
        <dbReference type="ARBA" id="ARBA00022525"/>
    </source>
</evidence>
<comment type="similarity">
    <text evidence="3">Belongs to the multicopper oxidase family.</text>
</comment>
<keyword evidence="5" id="KW-0479">Metal-binding</keyword>
<keyword evidence="4" id="KW-0964">Secreted</keyword>
<dbReference type="GO" id="GO:0005576">
    <property type="term" value="C:extracellular region"/>
    <property type="evidence" value="ECO:0007669"/>
    <property type="project" value="UniProtKB-SubCell"/>
</dbReference>
<gene>
    <name evidence="12" type="ORF">FSB_LOCUS2468</name>
</gene>
<sequence length="350" mass="39070">MNEEMFFGVAEHNLTVVAQDGAYIKPIPTSYIMITPGQTMDVLITANHTGRGSYYMVARPFFDSRAPFDRYNASAILMYAGLLQETSLQYPSFLPEATAREAADDFTRRIKALATPEHPVDVPQEIDERIFITISVNELPCDLTPNGRLILQSILHASLYNISVVEPKSDILLAYYSNLNASHDDNAPTSAPLPFDDDFPAFPPVPFDYTGFSPDEYLLPSPGTKVRMIEYSKKVEIVFQGTNIGNAENHPMHLHGYSFYLVGTGCGNFYTDPNYHHDYNLIDPPKVNTIGVPKNGWAAIRFVADNPGLWFMHCHLERHASWGMDIVLIVKNGPNDTTSIRPPPGVPRCT</sequence>
<keyword evidence="9" id="KW-0325">Glycoprotein</keyword>
<accession>A0A2N9E6K0</accession>
<dbReference type="Gene3D" id="2.60.40.420">
    <property type="entry name" value="Cupredoxins - blue copper proteins"/>
    <property type="match status" value="2"/>
</dbReference>
<dbReference type="InterPro" id="IPR045087">
    <property type="entry name" value="Cu-oxidase_fam"/>
</dbReference>
<dbReference type="PANTHER" id="PTHR11709">
    <property type="entry name" value="MULTI-COPPER OXIDASE"/>
    <property type="match status" value="1"/>
</dbReference>
<feature type="domain" description="Plastocyanin-like" evidence="11">
    <location>
        <begin position="199"/>
        <end position="332"/>
    </location>
</feature>
<protein>
    <recommendedName>
        <fullName evidence="13">Laccase</fullName>
    </recommendedName>
</protein>
<dbReference type="Pfam" id="PF00394">
    <property type="entry name" value="Cu-oxidase"/>
    <property type="match status" value="1"/>
</dbReference>
<name>A0A2N9E6K0_FAGSY</name>
<feature type="domain" description="Plastocyanin-like" evidence="10">
    <location>
        <begin position="2"/>
        <end position="81"/>
    </location>
</feature>
<keyword evidence="6" id="KW-0677">Repeat</keyword>
<dbReference type="GO" id="GO:0016491">
    <property type="term" value="F:oxidoreductase activity"/>
    <property type="evidence" value="ECO:0007669"/>
    <property type="project" value="UniProtKB-KW"/>
</dbReference>
<evidence type="ECO:0000256" key="1">
    <source>
        <dbReference type="ARBA" id="ARBA00001935"/>
    </source>
</evidence>
<evidence type="ECO:0000256" key="2">
    <source>
        <dbReference type="ARBA" id="ARBA00004613"/>
    </source>
</evidence>
<keyword evidence="7" id="KW-0560">Oxidoreductase</keyword>
<evidence type="ECO:0000256" key="8">
    <source>
        <dbReference type="ARBA" id="ARBA00023008"/>
    </source>
</evidence>
<evidence type="ECO:0000259" key="10">
    <source>
        <dbReference type="Pfam" id="PF00394"/>
    </source>
</evidence>
<dbReference type="InterPro" id="IPR011706">
    <property type="entry name" value="Cu-oxidase_C"/>
</dbReference>
<dbReference type="CDD" id="cd13897">
    <property type="entry name" value="CuRO_3_LCC_plant"/>
    <property type="match status" value="1"/>
</dbReference>
<proteinExistence type="inferred from homology"/>
<dbReference type="Pfam" id="PF07731">
    <property type="entry name" value="Cu-oxidase_2"/>
    <property type="match status" value="1"/>
</dbReference>
<evidence type="ECO:0000256" key="5">
    <source>
        <dbReference type="ARBA" id="ARBA00022723"/>
    </source>
</evidence>
<comment type="subcellular location">
    <subcellularLocation>
        <location evidence="2">Secreted</location>
    </subcellularLocation>
</comment>
<dbReference type="InterPro" id="IPR002355">
    <property type="entry name" value="Cu_oxidase_Cu_BS"/>
</dbReference>
<dbReference type="GO" id="GO:0005507">
    <property type="term" value="F:copper ion binding"/>
    <property type="evidence" value="ECO:0007669"/>
    <property type="project" value="InterPro"/>
</dbReference>
<dbReference type="InterPro" id="IPR033138">
    <property type="entry name" value="Cu_oxidase_CS"/>
</dbReference>
<dbReference type="SUPFAM" id="SSF49503">
    <property type="entry name" value="Cupredoxins"/>
    <property type="match status" value="2"/>
</dbReference>
<evidence type="ECO:0000256" key="7">
    <source>
        <dbReference type="ARBA" id="ARBA00023002"/>
    </source>
</evidence>
<evidence type="ECO:0000256" key="6">
    <source>
        <dbReference type="ARBA" id="ARBA00022737"/>
    </source>
</evidence>
<dbReference type="AlphaFoldDB" id="A0A2N9E6K0"/>
<evidence type="ECO:0000313" key="12">
    <source>
        <dbReference type="EMBL" id="SPC74586.1"/>
    </source>
</evidence>
<dbReference type="PANTHER" id="PTHR11709:SF410">
    <property type="entry name" value="LACCASE"/>
    <property type="match status" value="1"/>
</dbReference>
<keyword evidence="8" id="KW-0186">Copper</keyword>
<reference evidence="12" key="1">
    <citation type="submission" date="2018-02" db="EMBL/GenBank/DDBJ databases">
        <authorList>
            <person name="Cohen D.B."/>
            <person name="Kent A.D."/>
        </authorList>
    </citation>
    <scope>NUCLEOTIDE SEQUENCE</scope>
</reference>
<dbReference type="EMBL" id="OIVN01000114">
    <property type="protein sequence ID" value="SPC74586.1"/>
    <property type="molecule type" value="Genomic_DNA"/>
</dbReference>
<dbReference type="InterPro" id="IPR001117">
    <property type="entry name" value="Cu-oxidase_2nd"/>
</dbReference>
<evidence type="ECO:0008006" key="13">
    <source>
        <dbReference type="Google" id="ProtNLM"/>
    </source>
</evidence>
<dbReference type="InterPro" id="IPR008972">
    <property type="entry name" value="Cupredoxin"/>
</dbReference>
<dbReference type="InterPro" id="IPR034289">
    <property type="entry name" value="CuRO_3_LCC"/>
</dbReference>
<dbReference type="PROSITE" id="PS00080">
    <property type="entry name" value="MULTICOPPER_OXIDASE2"/>
    <property type="match status" value="1"/>
</dbReference>
<dbReference type="PROSITE" id="PS00079">
    <property type="entry name" value="MULTICOPPER_OXIDASE1"/>
    <property type="match status" value="1"/>
</dbReference>
<comment type="cofactor">
    <cofactor evidence="1">
        <name>Cu cation</name>
        <dbReference type="ChEBI" id="CHEBI:23378"/>
    </cofactor>
</comment>